<dbReference type="Proteomes" id="UP001054252">
    <property type="component" value="Unassembled WGS sequence"/>
</dbReference>
<evidence type="ECO:0000313" key="2">
    <source>
        <dbReference type="Proteomes" id="UP001054252"/>
    </source>
</evidence>
<dbReference type="AlphaFoldDB" id="A0AAV5KK87"/>
<accession>A0AAV5KK87</accession>
<protein>
    <submittedName>
        <fullName evidence="1">Uncharacterized protein</fullName>
    </submittedName>
</protein>
<proteinExistence type="predicted"/>
<keyword evidence="2" id="KW-1185">Reference proteome</keyword>
<name>A0AAV5KK87_9ROSI</name>
<comment type="caution">
    <text evidence="1">The sequence shown here is derived from an EMBL/GenBank/DDBJ whole genome shotgun (WGS) entry which is preliminary data.</text>
</comment>
<dbReference type="EMBL" id="BPVZ01000067">
    <property type="protein sequence ID" value="GKV25032.1"/>
    <property type="molecule type" value="Genomic_DNA"/>
</dbReference>
<organism evidence="1 2">
    <name type="scientific">Rubroshorea leprosula</name>
    <dbReference type="NCBI Taxonomy" id="152421"/>
    <lineage>
        <taxon>Eukaryota</taxon>
        <taxon>Viridiplantae</taxon>
        <taxon>Streptophyta</taxon>
        <taxon>Embryophyta</taxon>
        <taxon>Tracheophyta</taxon>
        <taxon>Spermatophyta</taxon>
        <taxon>Magnoliopsida</taxon>
        <taxon>eudicotyledons</taxon>
        <taxon>Gunneridae</taxon>
        <taxon>Pentapetalae</taxon>
        <taxon>rosids</taxon>
        <taxon>malvids</taxon>
        <taxon>Malvales</taxon>
        <taxon>Dipterocarpaceae</taxon>
        <taxon>Rubroshorea</taxon>
    </lineage>
</organism>
<sequence length="39" mass="4211">MFRGLCYLSKYALRGVSSPSALKPTGLGVIGKKLVIWVT</sequence>
<reference evidence="1 2" key="1">
    <citation type="journal article" date="2021" name="Commun. Biol.">
        <title>The genome of Shorea leprosula (Dipterocarpaceae) highlights the ecological relevance of drought in aseasonal tropical rainforests.</title>
        <authorList>
            <person name="Ng K.K.S."/>
            <person name="Kobayashi M.J."/>
            <person name="Fawcett J.A."/>
            <person name="Hatakeyama M."/>
            <person name="Paape T."/>
            <person name="Ng C.H."/>
            <person name="Ang C.C."/>
            <person name="Tnah L.H."/>
            <person name="Lee C.T."/>
            <person name="Nishiyama T."/>
            <person name="Sese J."/>
            <person name="O'Brien M.J."/>
            <person name="Copetti D."/>
            <person name="Mohd Noor M.I."/>
            <person name="Ong R.C."/>
            <person name="Putra M."/>
            <person name="Sireger I.Z."/>
            <person name="Indrioko S."/>
            <person name="Kosugi Y."/>
            <person name="Izuno A."/>
            <person name="Isagi Y."/>
            <person name="Lee S.L."/>
            <person name="Shimizu K.K."/>
        </authorList>
    </citation>
    <scope>NUCLEOTIDE SEQUENCE [LARGE SCALE GENOMIC DNA]</scope>
    <source>
        <strain evidence="1">214</strain>
    </source>
</reference>
<gene>
    <name evidence="1" type="ORF">SLEP1_g34540</name>
</gene>
<evidence type="ECO:0000313" key="1">
    <source>
        <dbReference type="EMBL" id="GKV25032.1"/>
    </source>
</evidence>